<dbReference type="PANTHER" id="PTHR42917:SF2">
    <property type="entry name" value="2,4-DIENOYL-COA REDUCTASE [(2E)-ENOYL-COA-PRODUCING]"/>
    <property type="match status" value="1"/>
</dbReference>
<dbReference type="InterPro" id="IPR036188">
    <property type="entry name" value="FAD/NAD-bd_sf"/>
</dbReference>
<sequence length="678" mass="73627">MTDYEALLKPLKIRNLTLRNRMASTGHAAGLAEDGMPKDRYQLYHAEKARGGIGLTIFGGSSSVAVDSPLPFSQIDVSSDRIIPYFESFARRVHQYGAAVFCQLTHLGRRGHYASHNWLPLIGPSANREQAHRSYAKEMESWDFKRTIKAFGDAARRCEQGGLDGIEIIAAAHHLIDSFLSPVTNQRKDQYGGSLENRMRFGLEVFQSIREAVGDNFVVGLRMAGDEMMSGGLSAQDCLRVATAFGNSGLVDYISVYQAHGDNFANLSAMLPDMSYPPAAFLHLASAIKAEVDIPILHASAIRDVTTANRAIQDGHVDFVAMTRAHIADPHIMKKLQEGREDDIRQCVGANYCGDFAGSGGVKCVQNAATGHEAFMPHIHVPTTPRRKVVVVGGGPAGLEAARVAAERGHGVVLFEGESRLGGQINLAKTVPWRENMGGIVRWLESQIRKKGVDIRLGARADARAVQAERPDVVFVATGGSPAAPQIDGAHLGVSTWRILDGSVEPGSNVLVYDEMGLHSGSGCADFMAQRGAAVEVATPDREVGAETGHLTHVAYMRKLYEGNVIQTPNVKLSQAYMEGNSIVAVLKNEFTGAEEERVVDQLVFELGTLPNEDLYHALKPLSSNDGEVDLEALIENRPQTVNTNADGHFQLFRIGDAVMSRNVYAAIFEASRFMAQI</sequence>
<evidence type="ECO:0000259" key="11">
    <source>
        <dbReference type="Pfam" id="PF07992"/>
    </source>
</evidence>
<dbReference type="InterPro" id="IPR051793">
    <property type="entry name" value="NADH:flavin_oxidoreductase"/>
</dbReference>
<accession>A0AA42CQA0</accession>
<dbReference type="GO" id="GO:0008670">
    <property type="term" value="F:2,4-dienoyl-CoA reductase (NADPH) activity"/>
    <property type="evidence" value="ECO:0007669"/>
    <property type="project" value="TreeGrafter"/>
</dbReference>
<comment type="cofactor">
    <cofactor evidence="2">
        <name>[4Fe-4S] cluster</name>
        <dbReference type="ChEBI" id="CHEBI:49883"/>
    </cofactor>
</comment>
<evidence type="ECO:0000256" key="4">
    <source>
        <dbReference type="ARBA" id="ARBA00022630"/>
    </source>
</evidence>
<evidence type="ECO:0000259" key="10">
    <source>
        <dbReference type="Pfam" id="PF00724"/>
    </source>
</evidence>
<evidence type="ECO:0000256" key="9">
    <source>
        <dbReference type="ARBA" id="ARBA00023014"/>
    </source>
</evidence>
<dbReference type="PRINTS" id="PR00368">
    <property type="entry name" value="FADPNR"/>
</dbReference>
<comment type="caution">
    <text evidence="12">The sequence shown here is derived from an EMBL/GenBank/DDBJ whole genome shotgun (WGS) entry which is preliminary data.</text>
</comment>
<keyword evidence="4" id="KW-0285">Flavoprotein</keyword>
<evidence type="ECO:0000313" key="12">
    <source>
        <dbReference type="EMBL" id="MCW6511240.1"/>
    </source>
</evidence>
<evidence type="ECO:0000256" key="8">
    <source>
        <dbReference type="ARBA" id="ARBA00023004"/>
    </source>
</evidence>
<proteinExistence type="inferred from homology"/>
<dbReference type="RefSeq" id="WP_282587618.1">
    <property type="nucleotide sequence ID" value="NZ_JAMOIM010000023.1"/>
</dbReference>
<dbReference type="SUPFAM" id="SSF51905">
    <property type="entry name" value="FAD/NAD(P)-binding domain"/>
    <property type="match status" value="1"/>
</dbReference>
<feature type="domain" description="FAD/NAD(P)-binding" evidence="11">
    <location>
        <begin position="388"/>
        <end position="500"/>
    </location>
</feature>
<gene>
    <name evidence="12" type="ORF">M8523_24915</name>
</gene>
<dbReference type="AlphaFoldDB" id="A0AA42CQA0"/>
<keyword evidence="9" id="KW-0411">Iron-sulfur</keyword>
<dbReference type="CDD" id="cd04734">
    <property type="entry name" value="OYE_like_3_FMN"/>
    <property type="match status" value="1"/>
</dbReference>
<dbReference type="PANTHER" id="PTHR42917">
    <property type="entry name" value="2,4-DIENOYL-COA REDUCTASE"/>
    <property type="match status" value="1"/>
</dbReference>
<dbReference type="GO" id="GO:0051536">
    <property type="term" value="F:iron-sulfur cluster binding"/>
    <property type="evidence" value="ECO:0007669"/>
    <property type="project" value="UniProtKB-KW"/>
</dbReference>
<dbReference type="SUPFAM" id="SSF51395">
    <property type="entry name" value="FMN-linked oxidoreductases"/>
    <property type="match status" value="1"/>
</dbReference>
<keyword evidence="6" id="KW-0479">Metal-binding</keyword>
<keyword evidence="7" id="KW-0560">Oxidoreductase</keyword>
<keyword evidence="8" id="KW-0408">Iron</keyword>
<dbReference type="InterPro" id="IPR023753">
    <property type="entry name" value="FAD/NAD-binding_dom"/>
</dbReference>
<evidence type="ECO:0000256" key="1">
    <source>
        <dbReference type="ARBA" id="ARBA00001917"/>
    </source>
</evidence>
<dbReference type="Pfam" id="PF00724">
    <property type="entry name" value="Oxidored_FMN"/>
    <property type="match status" value="1"/>
</dbReference>
<evidence type="ECO:0000256" key="6">
    <source>
        <dbReference type="ARBA" id="ARBA00022723"/>
    </source>
</evidence>
<dbReference type="PRINTS" id="PR00411">
    <property type="entry name" value="PNDRDTASEI"/>
</dbReference>
<dbReference type="Gene3D" id="3.50.50.60">
    <property type="entry name" value="FAD/NAD(P)-binding domain"/>
    <property type="match status" value="1"/>
</dbReference>
<evidence type="ECO:0000256" key="7">
    <source>
        <dbReference type="ARBA" id="ARBA00023002"/>
    </source>
</evidence>
<organism evidence="12 13">
    <name type="scientific">Lichenifustis flavocetrariae</name>
    <dbReference type="NCBI Taxonomy" id="2949735"/>
    <lineage>
        <taxon>Bacteria</taxon>
        <taxon>Pseudomonadati</taxon>
        <taxon>Pseudomonadota</taxon>
        <taxon>Alphaproteobacteria</taxon>
        <taxon>Hyphomicrobiales</taxon>
        <taxon>Lichenihabitantaceae</taxon>
        <taxon>Lichenifustis</taxon>
    </lineage>
</organism>
<evidence type="ECO:0000313" key="13">
    <source>
        <dbReference type="Proteomes" id="UP001165667"/>
    </source>
</evidence>
<name>A0AA42CQA0_9HYPH</name>
<evidence type="ECO:0000256" key="2">
    <source>
        <dbReference type="ARBA" id="ARBA00001966"/>
    </source>
</evidence>
<keyword evidence="5" id="KW-0288">FMN</keyword>
<dbReference type="Pfam" id="PF07992">
    <property type="entry name" value="Pyr_redox_2"/>
    <property type="match status" value="1"/>
</dbReference>
<evidence type="ECO:0000256" key="3">
    <source>
        <dbReference type="ARBA" id="ARBA00011048"/>
    </source>
</evidence>
<dbReference type="EMBL" id="JAMOIM010000023">
    <property type="protein sequence ID" value="MCW6511240.1"/>
    <property type="molecule type" value="Genomic_DNA"/>
</dbReference>
<dbReference type="GO" id="GO:0033543">
    <property type="term" value="P:fatty acid beta-oxidation, unsaturated, even number, reductase/isomerase pathway"/>
    <property type="evidence" value="ECO:0007669"/>
    <property type="project" value="TreeGrafter"/>
</dbReference>
<dbReference type="InterPro" id="IPR001155">
    <property type="entry name" value="OxRdtase_FMN_N"/>
</dbReference>
<feature type="domain" description="NADH:flavin oxidoreductase/NADH oxidase N-terminal" evidence="10">
    <location>
        <begin position="7"/>
        <end position="342"/>
    </location>
</feature>
<dbReference type="InterPro" id="IPR013785">
    <property type="entry name" value="Aldolase_TIM"/>
</dbReference>
<protein>
    <submittedName>
        <fullName evidence="12">FAD-dependent oxidoreductase</fullName>
    </submittedName>
</protein>
<dbReference type="Gene3D" id="3.40.50.720">
    <property type="entry name" value="NAD(P)-binding Rossmann-like Domain"/>
    <property type="match status" value="1"/>
</dbReference>
<reference evidence="12" key="1">
    <citation type="submission" date="2022-05" db="EMBL/GenBank/DDBJ databases">
        <authorList>
            <person name="Pankratov T."/>
        </authorList>
    </citation>
    <scope>NUCLEOTIDE SEQUENCE</scope>
    <source>
        <strain evidence="12">BP6-180914</strain>
    </source>
</reference>
<keyword evidence="13" id="KW-1185">Reference proteome</keyword>
<dbReference type="Proteomes" id="UP001165667">
    <property type="component" value="Unassembled WGS sequence"/>
</dbReference>
<evidence type="ECO:0000256" key="5">
    <source>
        <dbReference type="ARBA" id="ARBA00022643"/>
    </source>
</evidence>
<dbReference type="Gene3D" id="3.20.20.70">
    <property type="entry name" value="Aldolase class I"/>
    <property type="match status" value="1"/>
</dbReference>
<dbReference type="GO" id="GO:0010181">
    <property type="term" value="F:FMN binding"/>
    <property type="evidence" value="ECO:0007669"/>
    <property type="project" value="InterPro"/>
</dbReference>
<comment type="cofactor">
    <cofactor evidence="1">
        <name>FMN</name>
        <dbReference type="ChEBI" id="CHEBI:58210"/>
    </cofactor>
</comment>
<dbReference type="GO" id="GO:0046872">
    <property type="term" value="F:metal ion binding"/>
    <property type="evidence" value="ECO:0007669"/>
    <property type="project" value="UniProtKB-KW"/>
</dbReference>
<comment type="similarity">
    <text evidence="3">In the N-terminal section; belongs to the NADH:flavin oxidoreductase/NADH oxidase family.</text>
</comment>